<name>A0ABQ2AHE9_9BACT</name>
<feature type="signal peptide" evidence="1">
    <location>
        <begin position="1"/>
        <end position="21"/>
    </location>
</feature>
<keyword evidence="1" id="KW-0732">Signal</keyword>
<keyword evidence="3" id="KW-1185">Reference proteome</keyword>
<comment type="caution">
    <text evidence="2">The sequence shown here is derived from an EMBL/GenBank/DDBJ whole genome shotgun (WGS) entry which is preliminary data.</text>
</comment>
<proteinExistence type="predicted"/>
<reference evidence="3" key="1">
    <citation type="journal article" date="2019" name="Int. J. Syst. Evol. Microbiol.">
        <title>The Global Catalogue of Microorganisms (GCM) 10K type strain sequencing project: providing services to taxonomists for standard genome sequencing and annotation.</title>
        <authorList>
            <consortium name="The Broad Institute Genomics Platform"/>
            <consortium name="The Broad Institute Genome Sequencing Center for Infectious Disease"/>
            <person name="Wu L."/>
            <person name="Ma J."/>
        </authorList>
    </citation>
    <scope>NUCLEOTIDE SEQUENCE [LARGE SCALE GENOMIC DNA]</scope>
    <source>
        <strain evidence="3">CGMCC 1.14966</strain>
    </source>
</reference>
<evidence type="ECO:0008006" key="4">
    <source>
        <dbReference type="Google" id="ProtNLM"/>
    </source>
</evidence>
<dbReference type="RefSeq" id="WP_188563550.1">
    <property type="nucleotide sequence ID" value="NZ_BMGY01000055.1"/>
</dbReference>
<protein>
    <recommendedName>
        <fullName evidence="4">DUF2490 domain-containing protein</fullName>
    </recommendedName>
</protein>
<evidence type="ECO:0000313" key="3">
    <source>
        <dbReference type="Proteomes" id="UP000637774"/>
    </source>
</evidence>
<evidence type="ECO:0000256" key="1">
    <source>
        <dbReference type="SAM" id="SignalP"/>
    </source>
</evidence>
<evidence type="ECO:0000313" key="2">
    <source>
        <dbReference type="EMBL" id="GGH90544.1"/>
    </source>
</evidence>
<dbReference type="EMBL" id="BMGY01000055">
    <property type="protein sequence ID" value="GGH90544.1"/>
    <property type="molecule type" value="Genomic_DNA"/>
</dbReference>
<organism evidence="2 3">
    <name type="scientific">Hymenobacter frigidus</name>
    <dbReference type="NCBI Taxonomy" id="1524095"/>
    <lineage>
        <taxon>Bacteria</taxon>
        <taxon>Pseudomonadati</taxon>
        <taxon>Bacteroidota</taxon>
        <taxon>Cytophagia</taxon>
        <taxon>Cytophagales</taxon>
        <taxon>Hymenobacteraceae</taxon>
        <taxon>Hymenobacter</taxon>
    </lineage>
</organism>
<gene>
    <name evidence="2" type="ORF">GCM10011495_36650</name>
</gene>
<accession>A0ABQ2AHE9</accession>
<feature type="chain" id="PRO_5046144011" description="DUF2490 domain-containing protein" evidence="1">
    <location>
        <begin position="22"/>
        <end position="268"/>
    </location>
</feature>
<sequence length="268" mass="30094">MKKLLSCALLLGLSLALPATAQTRRSVYGLQLWPELQAELALTGNDYLLLAVRGQNNTDNNGSRSPNRFLGFDERRVSAGYEHFWTEHWSGGATLGYVSVNDIYVLVPELLLRHRSQLGPLTFGQRLSFERTFPGPATYVSQNVARLRVDLEKVLPVGRLALRPRLSYQAETRIRFLKAETEPNERFIQFTSLRGELGCRLSPSLDFTPWFAYQTSYSLSLAQTDVNGNITIPAGRFNAVSPVVGLDLRFTLLRGRDAATRQQLPTQH</sequence>
<dbReference type="Proteomes" id="UP000637774">
    <property type="component" value="Unassembled WGS sequence"/>
</dbReference>